<dbReference type="GeneID" id="97178009"/>
<dbReference type="InterPro" id="IPR001173">
    <property type="entry name" value="Glyco_trans_2-like"/>
</dbReference>
<protein>
    <submittedName>
        <fullName evidence="5">Amylovoran biosynthesis protein AmsE</fullName>
    </submittedName>
</protein>
<dbReference type="RefSeq" id="WP_100535356.1">
    <property type="nucleotide sequence ID" value="NZ_CBDBYO010000027.1"/>
</dbReference>
<dbReference type="GO" id="GO:0016757">
    <property type="term" value="F:glycosyltransferase activity"/>
    <property type="evidence" value="ECO:0007669"/>
    <property type="project" value="UniProtKB-KW"/>
</dbReference>
<dbReference type="EMBL" id="PHRG01000006">
    <property type="protein sequence ID" value="PJO74724.1"/>
    <property type="molecule type" value="Genomic_DNA"/>
</dbReference>
<comment type="similarity">
    <text evidence="1">Belongs to the glycosyltransferase 2 family.</text>
</comment>
<sequence>MKFSILLSLYYKESPLALDQCFFSVWKKQTIHPNEIVLVLDGLIGEELNQCVLKWQKIIGEPLKVIQLSQNVGLGKALNEGLKSCSNEWVFRMDTDDICVEKRFEYQLQFIKNNPNVVLFGGQILEFDKNVNDANKLKPVPQEYSDILSFSKKRNPFNHMTVAYKKSIILSLHGYQHHLFMEDYNLWLRVMSKGYEVANLSQILVYARVGNGMHARRRGSEYIKSEKQLLDLKIALKTQSLISAYVTFILRSLFRFLPSNLLGFVYNNLLRKKPK</sequence>
<dbReference type="InterPro" id="IPR050834">
    <property type="entry name" value="Glycosyltransf_2"/>
</dbReference>
<keyword evidence="2" id="KW-0328">Glycosyltransferase</keyword>
<evidence type="ECO:0000256" key="1">
    <source>
        <dbReference type="ARBA" id="ARBA00006739"/>
    </source>
</evidence>
<evidence type="ECO:0000256" key="3">
    <source>
        <dbReference type="ARBA" id="ARBA00022679"/>
    </source>
</evidence>
<organism evidence="5 6">
    <name type="scientific">Acinetobacter pseudolwoffii</name>
    <dbReference type="NCBI Taxonomy" id="2053287"/>
    <lineage>
        <taxon>Bacteria</taxon>
        <taxon>Pseudomonadati</taxon>
        <taxon>Pseudomonadota</taxon>
        <taxon>Gammaproteobacteria</taxon>
        <taxon>Moraxellales</taxon>
        <taxon>Moraxellaceae</taxon>
        <taxon>Acinetobacter</taxon>
    </lineage>
</organism>
<evidence type="ECO:0000259" key="4">
    <source>
        <dbReference type="Pfam" id="PF00535"/>
    </source>
</evidence>
<accession>A0A2H9YPZ4</accession>
<dbReference type="Proteomes" id="UP000243446">
    <property type="component" value="Unassembled WGS sequence"/>
</dbReference>
<comment type="caution">
    <text evidence="5">The sequence shown here is derived from an EMBL/GenBank/DDBJ whole genome shotgun (WGS) entry which is preliminary data.</text>
</comment>
<dbReference type="PANTHER" id="PTHR43685">
    <property type="entry name" value="GLYCOSYLTRANSFERASE"/>
    <property type="match status" value="1"/>
</dbReference>
<proteinExistence type="inferred from homology"/>
<feature type="domain" description="Glycosyltransferase 2-like" evidence="4">
    <location>
        <begin position="11"/>
        <end position="161"/>
    </location>
</feature>
<keyword evidence="3" id="KW-0808">Transferase</keyword>
<evidence type="ECO:0000256" key="2">
    <source>
        <dbReference type="ARBA" id="ARBA00022676"/>
    </source>
</evidence>
<name>A0A2H9YPZ4_9GAMM</name>
<dbReference type="InterPro" id="IPR029044">
    <property type="entry name" value="Nucleotide-diphossugar_trans"/>
</dbReference>
<reference evidence="5 6" key="1">
    <citation type="submission" date="2017-11" db="EMBL/GenBank/DDBJ databases">
        <title>Revising the taxonomy of the Acinetobacter lwoffii group: the description of Acinetobacter pseudolwoffii sp. nov. and emended description of Acinetobacter lwoffii.</title>
        <authorList>
            <person name="Nemec A."/>
            <person name="Radolfova-Krizova L."/>
        </authorList>
    </citation>
    <scope>NUCLEOTIDE SEQUENCE [LARGE SCALE GENOMIC DNA]</scope>
    <source>
        <strain evidence="5 6">ANC 5044</strain>
    </source>
</reference>
<evidence type="ECO:0000313" key="6">
    <source>
        <dbReference type="Proteomes" id="UP000243446"/>
    </source>
</evidence>
<gene>
    <name evidence="5" type="ORF">CWI32_11680</name>
</gene>
<dbReference type="Gene3D" id="3.90.550.10">
    <property type="entry name" value="Spore Coat Polysaccharide Biosynthesis Protein SpsA, Chain A"/>
    <property type="match status" value="1"/>
</dbReference>
<dbReference type="SUPFAM" id="SSF53448">
    <property type="entry name" value="Nucleotide-diphospho-sugar transferases"/>
    <property type="match status" value="1"/>
</dbReference>
<dbReference type="Pfam" id="PF00535">
    <property type="entry name" value="Glycos_transf_2"/>
    <property type="match status" value="1"/>
</dbReference>
<dbReference type="PANTHER" id="PTHR43685:SF5">
    <property type="entry name" value="GLYCOSYLTRANSFERASE EPSE-RELATED"/>
    <property type="match status" value="1"/>
</dbReference>
<evidence type="ECO:0000313" key="5">
    <source>
        <dbReference type="EMBL" id="PJO74724.1"/>
    </source>
</evidence>
<dbReference type="AlphaFoldDB" id="A0A2H9YPZ4"/>